<keyword evidence="2" id="KW-0812">Transmembrane</keyword>
<keyword evidence="2" id="KW-1133">Transmembrane helix</keyword>
<evidence type="ECO:0000256" key="1">
    <source>
        <dbReference type="SAM" id="MobiDB-lite"/>
    </source>
</evidence>
<feature type="non-terminal residue" evidence="3">
    <location>
        <position position="90"/>
    </location>
</feature>
<evidence type="ECO:0000313" key="3">
    <source>
        <dbReference type="EMBL" id="AIE47639.1"/>
    </source>
</evidence>
<dbReference type="AlphaFoldDB" id="A0A068LJU1"/>
<reference evidence="3" key="1">
    <citation type="journal article" date="2014" name="BMC Genomics">
        <title>Metasecretome-selective phage display approach for mining the functional potential of a rumen microbial community.</title>
        <authorList>
            <person name="Ciric M."/>
            <person name="Moon C.D."/>
            <person name="Leahy S.C."/>
            <person name="Creevey C.J."/>
            <person name="Altermann E."/>
            <person name="Attwood G.T."/>
            <person name="Rakonjac J."/>
            <person name="Gagic D."/>
        </authorList>
    </citation>
    <scope>NUCLEOTIDE SEQUENCE</scope>
</reference>
<accession>A0A068LJU1</accession>
<feature type="compositionally biased region" description="Polar residues" evidence="1">
    <location>
        <begin position="1"/>
        <end position="16"/>
    </location>
</feature>
<dbReference type="EMBL" id="KF790728">
    <property type="protein sequence ID" value="AIE47639.1"/>
    <property type="molecule type" value="Genomic_DNA"/>
</dbReference>
<sequence length="90" mass="9691">MTEIQSSTAAMPNSTPKPWPRSGSSTHTTTATPSRTCQGTRNMRIKLSSIGIFTAFLMALSIPITQGCESRQTQDSGIVLETETFKLVIG</sequence>
<keyword evidence="2" id="KW-0472">Membrane</keyword>
<proteinExistence type="predicted"/>
<organism evidence="3">
    <name type="scientific">uncultured prokaryote</name>
    <dbReference type="NCBI Taxonomy" id="198431"/>
    <lineage>
        <taxon>unclassified sequences</taxon>
        <taxon>environmental samples</taxon>
    </lineage>
</organism>
<protein>
    <submittedName>
        <fullName evidence="3">Uncharacterized protein</fullName>
    </submittedName>
</protein>
<evidence type="ECO:0000256" key="2">
    <source>
        <dbReference type="SAM" id="Phobius"/>
    </source>
</evidence>
<feature type="region of interest" description="Disordered" evidence="1">
    <location>
        <begin position="1"/>
        <end position="40"/>
    </location>
</feature>
<name>A0A068LJU1_9ZZZZ</name>
<feature type="transmembrane region" description="Helical" evidence="2">
    <location>
        <begin position="45"/>
        <end position="64"/>
    </location>
</feature>
<feature type="compositionally biased region" description="Low complexity" evidence="1">
    <location>
        <begin position="22"/>
        <end position="36"/>
    </location>
</feature>